<proteinExistence type="predicted"/>
<reference evidence="2 3" key="2">
    <citation type="journal article" date="2019" name="G3 (Bethesda)">
        <title>Hybrid Assembly of the Genome of the Entomopathogenic Nematode Steinernema carpocapsae Identifies the X-Chromosome.</title>
        <authorList>
            <person name="Serra L."/>
            <person name="Macchietto M."/>
            <person name="Macias-Munoz A."/>
            <person name="McGill C.J."/>
            <person name="Rodriguez I.M."/>
            <person name="Rodriguez B."/>
            <person name="Murad R."/>
            <person name="Mortazavi A."/>
        </authorList>
    </citation>
    <scope>NUCLEOTIDE SEQUENCE [LARGE SCALE GENOMIC DNA]</scope>
    <source>
        <strain evidence="2 3">ALL</strain>
    </source>
</reference>
<evidence type="ECO:0000313" key="3">
    <source>
        <dbReference type="Proteomes" id="UP000298663"/>
    </source>
</evidence>
<organism evidence="2 3">
    <name type="scientific">Steinernema carpocapsae</name>
    <name type="common">Entomopathogenic nematode</name>
    <dbReference type="NCBI Taxonomy" id="34508"/>
    <lineage>
        <taxon>Eukaryota</taxon>
        <taxon>Metazoa</taxon>
        <taxon>Ecdysozoa</taxon>
        <taxon>Nematoda</taxon>
        <taxon>Chromadorea</taxon>
        <taxon>Rhabditida</taxon>
        <taxon>Tylenchina</taxon>
        <taxon>Panagrolaimomorpha</taxon>
        <taxon>Strongyloidoidea</taxon>
        <taxon>Steinernematidae</taxon>
        <taxon>Steinernema</taxon>
    </lineage>
</organism>
<feature type="compositionally biased region" description="Basic and acidic residues" evidence="1">
    <location>
        <begin position="327"/>
        <end position="374"/>
    </location>
</feature>
<evidence type="ECO:0000313" key="2">
    <source>
        <dbReference type="EMBL" id="TKR57642.1"/>
    </source>
</evidence>
<feature type="compositionally biased region" description="Basic residues" evidence="1">
    <location>
        <begin position="306"/>
        <end position="326"/>
    </location>
</feature>
<dbReference type="EMBL" id="AZBU02000014">
    <property type="protein sequence ID" value="TKR57642.1"/>
    <property type="molecule type" value="Genomic_DNA"/>
</dbReference>
<protein>
    <submittedName>
        <fullName evidence="2">Uncharacterized protein</fullName>
    </submittedName>
</protein>
<sequence length="468" mass="53758">MTNQESLQNTSAFSQLKDLRYSHSFLSNRREADVYWASSFHRLRGNSGGPTERLHRFCSEQKGSTLSEDYCYVPFYFKPISWNHWKKDKYDLNQEYCVPIQDANPGFDAFFAKLEKKDKYATFLDDFNIVNRRKDRINGILCAISDNCDHLPEPLVNIDTHDKTPDNLKGFCEGPEFLIQGNTCYYVDTPKPDDFEKDNCAKCNQRQSILKATCQKGFHLDLLGLASDYAFVDANIQLKLDRKGLLKDHNYYWVQQGPDGTNELITGLNKEKYPKIICQYWSTLECDADVEECGKLGGSDEGEHRSKNKIKHGHGKHGRGHGHRPKGFHDHDHHHDHHDHWGHGHGHDDDHGHNHGHGHDDDHDHDHDHDHSHKDTCVVIPRRGKGHEHRKRPYQCKRDSLDCRNRPCNKRTTKAFTRTTTTRRTPITTPTTLPPTTTEDIVITHKGVGARTLAVRLADESTATAFNT</sequence>
<evidence type="ECO:0000256" key="1">
    <source>
        <dbReference type="SAM" id="MobiDB-lite"/>
    </source>
</evidence>
<comment type="caution">
    <text evidence="2">The sequence shown here is derived from an EMBL/GenBank/DDBJ whole genome shotgun (WGS) entry which is preliminary data.</text>
</comment>
<name>A0A4U5LP08_STECR</name>
<gene>
    <name evidence="2" type="ORF">L596_030316</name>
</gene>
<dbReference type="AlphaFoldDB" id="A0A4U5LP08"/>
<feature type="region of interest" description="Disordered" evidence="1">
    <location>
        <begin position="297"/>
        <end position="374"/>
    </location>
</feature>
<accession>A0A4U5LP08</accession>
<dbReference type="Proteomes" id="UP000298663">
    <property type="component" value="Unassembled WGS sequence"/>
</dbReference>
<keyword evidence="3" id="KW-1185">Reference proteome</keyword>
<reference evidence="2 3" key="1">
    <citation type="journal article" date="2015" name="Genome Biol.">
        <title>Comparative genomics of Steinernema reveals deeply conserved gene regulatory networks.</title>
        <authorList>
            <person name="Dillman A.R."/>
            <person name="Macchietto M."/>
            <person name="Porter C.F."/>
            <person name="Rogers A."/>
            <person name="Williams B."/>
            <person name="Antoshechkin I."/>
            <person name="Lee M.M."/>
            <person name="Goodwin Z."/>
            <person name="Lu X."/>
            <person name="Lewis E.E."/>
            <person name="Goodrich-Blair H."/>
            <person name="Stock S.P."/>
            <person name="Adams B.J."/>
            <person name="Sternberg P.W."/>
            <person name="Mortazavi A."/>
        </authorList>
    </citation>
    <scope>NUCLEOTIDE SEQUENCE [LARGE SCALE GENOMIC DNA]</scope>
    <source>
        <strain evidence="2 3">ALL</strain>
    </source>
</reference>